<dbReference type="GeneID" id="26230822"/>
<organism evidence="1 2">
    <name type="scientific">Penicillium digitatum</name>
    <name type="common">Green mold</name>
    <dbReference type="NCBI Taxonomy" id="36651"/>
    <lineage>
        <taxon>Eukaryota</taxon>
        <taxon>Fungi</taxon>
        <taxon>Dikarya</taxon>
        <taxon>Ascomycota</taxon>
        <taxon>Pezizomycotina</taxon>
        <taxon>Eurotiomycetes</taxon>
        <taxon>Eurotiomycetidae</taxon>
        <taxon>Eurotiales</taxon>
        <taxon>Aspergillaceae</taxon>
        <taxon>Penicillium</taxon>
    </lineage>
</organism>
<dbReference type="VEuPathDB" id="FungiDB:PDIP_25000"/>
<accession>A0A7T7BK99</accession>
<proteinExistence type="predicted"/>
<dbReference type="Proteomes" id="UP000595662">
    <property type="component" value="Chromosome 2"/>
</dbReference>
<dbReference type="EMBL" id="CP060775">
    <property type="protein sequence ID" value="QQK42901.1"/>
    <property type="molecule type" value="Genomic_DNA"/>
</dbReference>
<dbReference type="RefSeq" id="XP_014536657.1">
    <property type="nucleotide sequence ID" value="XM_014681171.1"/>
</dbReference>
<dbReference type="GO" id="GO:0003677">
    <property type="term" value="F:DNA binding"/>
    <property type="evidence" value="ECO:0007669"/>
    <property type="project" value="UniProtKB-KW"/>
</dbReference>
<keyword evidence="1" id="KW-0238">DNA-binding</keyword>
<evidence type="ECO:0000313" key="2">
    <source>
        <dbReference type="Proteomes" id="UP000595662"/>
    </source>
</evidence>
<reference evidence="1 2" key="1">
    <citation type="submission" date="2020-08" db="EMBL/GenBank/DDBJ databases">
        <title>The completed genome sequence of the pathogenic ascomycete fungus Penicillium digitatum.</title>
        <authorList>
            <person name="Wang M."/>
        </authorList>
    </citation>
    <scope>NUCLEOTIDE SEQUENCE [LARGE SCALE GENOMIC DNA]</scope>
    <source>
        <strain evidence="1 2">PdW03</strain>
    </source>
</reference>
<name>A0A7T7BK99_PENDI</name>
<evidence type="ECO:0000313" key="1">
    <source>
        <dbReference type="EMBL" id="QQK42901.1"/>
    </source>
</evidence>
<dbReference type="AlphaFoldDB" id="A0A7T7BK99"/>
<gene>
    <name evidence="1" type="ORF">Pdw03_6802</name>
</gene>
<protein>
    <submittedName>
        <fullName evidence="1">Zn(2)-C6 fungal-type DNA-binding domain</fullName>
    </submittedName>
</protein>
<dbReference type="KEGG" id="pdp:PDIP_25000"/>
<sequence length="92" mass="9868">MLNFAFASIDLVAKRQQGMLRPLGQNLLGIDAKAACDAGAMAASNKYEREALLTAGVLQGIFVAQTLDGVLEPHVKSASWLMQALGYFKMIP</sequence>